<evidence type="ECO:0000256" key="1">
    <source>
        <dbReference type="ARBA" id="ARBA00005048"/>
    </source>
</evidence>
<dbReference type="PANTHER" id="PTHR43509">
    <property type="match status" value="1"/>
</dbReference>
<dbReference type="CDD" id="cd00517">
    <property type="entry name" value="ATPS"/>
    <property type="match status" value="1"/>
</dbReference>
<comment type="similarity">
    <text evidence="6 8">Belongs to the sulfate adenylyltransferase family.</text>
</comment>
<feature type="domain" description="ATP-sulfurylase PUA-like" evidence="10">
    <location>
        <begin position="5"/>
        <end position="154"/>
    </location>
</feature>
<dbReference type="NCBIfam" id="TIGR00339">
    <property type="entry name" value="sopT"/>
    <property type="match status" value="1"/>
</dbReference>
<dbReference type="Proteomes" id="UP000617979">
    <property type="component" value="Unassembled WGS sequence"/>
</dbReference>
<evidence type="ECO:0000313" key="11">
    <source>
        <dbReference type="EMBL" id="GGA51615.1"/>
    </source>
</evidence>
<dbReference type="InterPro" id="IPR025980">
    <property type="entry name" value="ATP-Sase_PUA-like_dom"/>
</dbReference>
<dbReference type="Gene3D" id="3.10.400.10">
    <property type="entry name" value="Sulfate adenylyltransferase"/>
    <property type="match status" value="1"/>
</dbReference>
<comment type="catalytic activity">
    <reaction evidence="7 8">
        <text>sulfate + ATP + H(+) = adenosine 5'-phosphosulfate + diphosphate</text>
        <dbReference type="Rhea" id="RHEA:18133"/>
        <dbReference type="ChEBI" id="CHEBI:15378"/>
        <dbReference type="ChEBI" id="CHEBI:16189"/>
        <dbReference type="ChEBI" id="CHEBI:30616"/>
        <dbReference type="ChEBI" id="CHEBI:33019"/>
        <dbReference type="ChEBI" id="CHEBI:58243"/>
        <dbReference type="EC" id="2.7.7.4"/>
    </reaction>
</comment>
<evidence type="ECO:0000313" key="12">
    <source>
        <dbReference type="Proteomes" id="UP000617979"/>
    </source>
</evidence>
<evidence type="ECO:0000256" key="7">
    <source>
        <dbReference type="ARBA" id="ARBA00049370"/>
    </source>
</evidence>
<evidence type="ECO:0000256" key="6">
    <source>
        <dbReference type="ARBA" id="ARBA00037980"/>
    </source>
</evidence>
<accession>A0ABQ1GX12</accession>
<dbReference type="InterPro" id="IPR024951">
    <property type="entry name" value="Sulfurylase_cat_dom"/>
</dbReference>
<dbReference type="SUPFAM" id="SSF88697">
    <property type="entry name" value="PUA domain-like"/>
    <property type="match status" value="1"/>
</dbReference>
<dbReference type="InterPro" id="IPR002650">
    <property type="entry name" value="Sulphate_adenylyltransferase"/>
</dbReference>
<dbReference type="HAMAP" id="MF_00066">
    <property type="entry name" value="Sulf_adenylyltr"/>
    <property type="match status" value="1"/>
</dbReference>
<name>A0ABQ1GX12_9BACL</name>
<reference evidence="12" key="1">
    <citation type="journal article" date="2019" name="Int. J. Syst. Evol. Microbiol.">
        <title>The Global Catalogue of Microorganisms (GCM) 10K type strain sequencing project: providing services to taxonomists for standard genome sequencing and annotation.</title>
        <authorList>
            <consortium name="The Broad Institute Genomics Platform"/>
            <consortium name="The Broad Institute Genome Sequencing Center for Infectious Disease"/>
            <person name="Wu L."/>
            <person name="Ma J."/>
        </authorList>
    </citation>
    <scope>NUCLEOTIDE SEQUENCE [LARGE SCALE GENOMIC DNA]</scope>
    <source>
        <strain evidence="12">CGMCC 1.12404</strain>
    </source>
</reference>
<evidence type="ECO:0000256" key="3">
    <source>
        <dbReference type="ARBA" id="ARBA00022695"/>
    </source>
</evidence>
<keyword evidence="12" id="KW-1185">Reference proteome</keyword>
<dbReference type="RefSeq" id="WP_188432940.1">
    <property type="nucleotide sequence ID" value="NZ_BMEX01000010.1"/>
</dbReference>
<evidence type="ECO:0000256" key="5">
    <source>
        <dbReference type="ARBA" id="ARBA00022840"/>
    </source>
</evidence>
<comment type="caution">
    <text evidence="11">The sequence shown here is derived from an EMBL/GenBank/DDBJ whole genome shotgun (WGS) entry which is preliminary data.</text>
</comment>
<keyword evidence="3 8" id="KW-0548">Nucleotidyltransferase</keyword>
<dbReference type="Gene3D" id="3.40.50.620">
    <property type="entry name" value="HUPs"/>
    <property type="match status" value="1"/>
</dbReference>
<dbReference type="GO" id="GO:0016779">
    <property type="term" value="F:nucleotidyltransferase activity"/>
    <property type="evidence" value="ECO:0007669"/>
    <property type="project" value="UniProtKB-KW"/>
</dbReference>
<keyword evidence="4 8" id="KW-0547">Nucleotide-binding</keyword>
<dbReference type="InterPro" id="IPR020792">
    <property type="entry name" value="SO4_adenylyltransferase_pro"/>
</dbReference>
<evidence type="ECO:0000256" key="8">
    <source>
        <dbReference type="HAMAP-Rule" id="MF_00066"/>
    </source>
</evidence>
<comment type="pathway">
    <text evidence="1 8">Sulfur metabolism; hydrogen sulfide biosynthesis; sulfite from sulfate: step 1/3.</text>
</comment>
<dbReference type="SUPFAM" id="SSF52374">
    <property type="entry name" value="Nucleotidylyl transferase"/>
    <property type="match status" value="1"/>
</dbReference>
<dbReference type="InterPro" id="IPR015947">
    <property type="entry name" value="PUA-like_sf"/>
</dbReference>
<evidence type="ECO:0000259" key="10">
    <source>
        <dbReference type="Pfam" id="PF14306"/>
    </source>
</evidence>
<dbReference type="PANTHER" id="PTHR43509:SF1">
    <property type="entry name" value="SULFATE ADENYLYLTRANSFERASE"/>
    <property type="match status" value="1"/>
</dbReference>
<dbReference type="EC" id="2.7.7.4" evidence="8"/>
<organism evidence="11 12">
    <name type="scientific">Kroppenstedtia guangzhouensis</name>
    <dbReference type="NCBI Taxonomy" id="1274356"/>
    <lineage>
        <taxon>Bacteria</taxon>
        <taxon>Bacillati</taxon>
        <taxon>Bacillota</taxon>
        <taxon>Bacilli</taxon>
        <taxon>Bacillales</taxon>
        <taxon>Thermoactinomycetaceae</taxon>
        <taxon>Kroppenstedtia</taxon>
    </lineage>
</organism>
<keyword evidence="2 8" id="KW-0808">Transferase</keyword>
<sequence length="386" mass="43625">MQLSIPHGGNLIDRWNPDQDLDSIDKEVELDAIALSDLELIATGAYSPLTGFLGQADYRSVVDRMRLEDGTVWPLPITLPVPVKQAEGLEPGEKIKLTKGGIVYGVLDLEEKYVPDKIQEAKSVYQTADQNHPGVKKLLERPDLYLAGPVQLVRRLTPQFPGRFLNPAASRAAFVRLGWKRVVGFQTRNPIHRAHEYIQKAALETVDGLFLHPLVGETKADDLPAEVRMESYETLLKHYYPADRVLLSVFPAAMRYAGPREAVFHALVRKNYGCTHFIVGRDHAGVGNYYGTYDAQKIFLRFQEEELGITPLFFEHSFYCKRCESMASVKSCPHDKEDRVILSGTKVRQMLRRGERPPATFSRPEVADVLIRGLRKEQLFSREGQP</sequence>
<dbReference type="Pfam" id="PF14306">
    <property type="entry name" value="PUA_2"/>
    <property type="match status" value="1"/>
</dbReference>
<keyword evidence="5 8" id="KW-0067">ATP-binding</keyword>
<protein>
    <recommendedName>
        <fullName evidence="8">Sulfate adenylyltransferase</fullName>
        <ecNumber evidence="8">2.7.7.4</ecNumber>
    </recommendedName>
    <alternativeName>
        <fullName evidence="8">ATP-sulfurylase</fullName>
    </alternativeName>
    <alternativeName>
        <fullName evidence="8">Sulfate adenylate transferase</fullName>
        <shortName evidence="8">SAT</shortName>
    </alternativeName>
</protein>
<evidence type="ECO:0000259" key="9">
    <source>
        <dbReference type="Pfam" id="PF01747"/>
    </source>
</evidence>
<dbReference type="NCBIfam" id="NF003166">
    <property type="entry name" value="PRK04149.1"/>
    <property type="match status" value="1"/>
</dbReference>
<evidence type="ECO:0000256" key="2">
    <source>
        <dbReference type="ARBA" id="ARBA00022679"/>
    </source>
</evidence>
<gene>
    <name evidence="8 11" type="primary">sat</name>
    <name evidence="11" type="ORF">GCM10007416_25930</name>
</gene>
<feature type="domain" description="Sulphate adenylyltransferase catalytic" evidence="9">
    <location>
        <begin position="165"/>
        <end position="372"/>
    </location>
</feature>
<dbReference type="Pfam" id="PF01747">
    <property type="entry name" value="ATP-sulfurylase"/>
    <property type="match status" value="1"/>
</dbReference>
<proteinExistence type="inferred from homology"/>
<dbReference type="EMBL" id="BMEX01000010">
    <property type="protein sequence ID" value="GGA51615.1"/>
    <property type="molecule type" value="Genomic_DNA"/>
</dbReference>
<evidence type="ECO:0000256" key="4">
    <source>
        <dbReference type="ARBA" id="ARBA00022741"/>
    </source>
</evidence>
<dbReference type="InterPro" id="IPR014729">
    <property type="entry name" value="Rossmann-like_a/b/a_fold"/>
</dbReference>